<organism evidence="1 2">
    <name type="scientific">Hermanssonia centrifuga</name>
    <dbReference type="NCBI Taxonomy" id="98765"/>
    <lineage>
        <taxon>Eukaryota</taxon>
        <taxon>Fungi</taxon>
        <taxon>Dikarya</taxon>
        <taxon>Basidiomycota</taxon>
        <taxon>Agaricomycotina</taxon>
        <taxon>Agaricomycetes</taxon>
        <taxon>Polyporales</taxon>
        <taxon>Meruliaceae</taxon>
        <taxon>Hermanssonia</taxon>
    </lineage>
</organism>
<name>A0A4S4K6Y5_9APHY</name>
<sequence length="804" mass="90668">MHQPADSSAPELTPLSQLWQEISGKSTEYKLKTNVVDYYQDILDYLESGQTLCAARAPLQDAEEDLDPFVSFNLGIDIDALKDINSDSPALTGARIPDVKHNSPTYPWPSMAMFLTDALFSSSRLHFSEVQKTAVLDWAKHMGARGVPSLYSIKKCQEKIRNIVGDPTEKVVSKSGTIFYLNDIASAISKDYANPITRSCMQDFPIDCNGSMSQVHHASKMLLDLPAEYGPPSVRVNNELYFVNELVQLECGQYFIPQRYFRTPGDSATSKSGAQCDSNVKLGELRALGWPVSQSMGSFIVQEERQIVQTARFYRSFPEIQANVKEFGLGFAACSSTWNEKMPHPFRSKANGRMVYAVPIMIFMDDVSGNISKQWNKHHVVYMSNANMPREMLEKEFCVRFVSSSPNATPMELMEAMRESIRTCKVGGTRESKMTDMGFESLFHCGELRKPEDTCAEVVSQLELGVLPGAQSKVKKRVEATGVSDSTTKEILKFLVTSGQKLRELDGDKRRNMSEDEVALRLEKELQDWLGGEAKENCINPLLGMPGVDIHLDTPTEILHTVLLGVVKYFWAQTMVLIEKDKHIPLFQARLASLNTDGLKDPDLRAEYLVQYKGSLIGKHFKSLAQVMPFLISDLVPKLVLDAWTIIGRLVVLLWHTRIEEIEVYLADLSRTIEDFLNITAQCSPSILILKPKFHFLVHLPLYIRRFGPALLYSTERYESFNHVFRLTNIYSNRQAPSRDTCNIFATQDRIKHVVTGGFWLDKDLKKWVCAGPAVVEFFKENPIQAALMGLKLTLTKETGNFEL</sequence>
<dbReference type="PANTHER" id="PTHR31912">
    <property type="entry name" value="IP13529P"/>
    <property type="match status" value="1"/>
</dbReference>
<protein>
    <submittedName>
        <fullName evidence="1">Uncharacterized protein</fullName>
    </submittedName>
</protein>
<dbReference type="AlphaFoldDB" id="A0A4S4K6Y5"/>
<evidence type="ECO:0000313" key="1">
    <source>
        <dbReference type="EMBL" id="THG92877.1"/>
    </source>
</evidence>
<proteinExistence type="predicted"/>
<dbReference type="PANTHER" id="PTHR31912:SF34">
    <property type="entry name" value="NOTOCHORD-RELATED PROTEIN"/>
    <property type="match status" value="1"/>
</dbReference>
<gene>
    <name evidence="1" type="ORF">EW026_g8184</name>
</gene>
<dbReference type="EMBL" id="SGPJ01000885">
    <property type="protein sequence ID" value="THG92877.1"/>
    <property type="molecule type" value="Genomic_DNA"/>
</dbReference>
<dbReference type="Proteomes" id="UP000309038">
    <property type="component" value="Unassembled WGS sequence"/>
</dbReference>
<comment type="caution">
    <text evidence="1">The sequence shown here is derived from an EMBL/GenBank/DDBJ whole genome shotgun (WGS) entry which is preliminary data.</text>
</comment>
<evidence type="ECO:0000313" key="2">
    <source>
        <dbReference type="Proteomes" id="UP000309038"/>
    </source>
</evidence>
<reference evidence="1 2" key="1">
    <citation type="submission" date="2019-02" db="EMBL/GenBank/DDBJ databases">
        <title>Genome sequencing of the rare red list fungi Phlebia centrifuga.</title>
        <authorList>
            <person name="Buettner E."/>
            <person name="Kellner H."/>
        </authorList>
    </citation>
    <scope>NUCLEOTIDE SEQUENCE [LARGE SCALE GENOMIC DNA]</scope>
    <source>
        <strain evidence="1 2">DSM 108282</strain>
    </source>
</reference>
<keyword evidence="2" id="KW-1185">Reference proteome</keyword>
<accession>A0A4S4K6Y5</accession>